<keyword evidence="1" id="KW-1133">Transmembrane helix</keyword>
<reference evidence="2" key="2">
    <citation type="journal article" date="2016" name="Mol. Ecol.">
        <title>Population genomics of the filarial nematode parasite Wuchereria bancrofti from mosquitoes.</title>
        <authorList>
            <person name="Small S.T."/>
            <person name="Reimer L.J."/>
            <person name="Tisch D.J."/>
            <person name="King C.L."/>
            <person name="Christensen B.M."/>
            <person name="Siba P.M."/>
            <person name="Kazura J.W."/>
            <person name="Serre D."/>
            <person name="Zimmerman P.A."/>
        </authorList>
    </citation>
    <scope>NUCLEOTIDE SEQUENCE</scope>
    <source>
        <strain evidence="2">pt0022</strain>
    </source>
</reference>
<feature type="transmembrane region" description="Helical" evidence="1">
    <location>
        <begin position="42"/>
        <end position="60"/>
    </location>
</feature>
<keyword evidence="1" id="KW-0812">Transmembrane</keyword>
<accession>A0AAF5PHQ1</accession>
<dbReference type="Proteomes" id="UP000093561">
    <property type="component" value="Unassembled WGS sequence"/>
</dbReference>
<reference evidence="2" key="1">
    <citation type="submission" date="2015-03" db="EMBL/GenBank/DDBJ databases">
        <title>Wuchereria bancrofti Genome Sequencing Papua New Guinea Strain.</title>
        <authorList>
            <person name="Small S.T."/>
            <person name="Serre D."/>
            <person name="Zimmerman P.A."/>
        </authorList>
    </citation>
    <scope>NUCLEOTIDE SEQUENCE [LARGE SCALE GENOMIC DNA]</scope>
    <source>
        <strain evidence="2">pt0022</strain>
    </source>
</reference>
<evidence type="ECO:0000313" key="3">
    <source>
        <dbReference type="WBParaSite" id="mrna-Wban_00849"/>
    </source>
</evidence>
<dbReference type="AlphaFoldDB" id="A0AAF5PHQ1"/>
<reference evidence="3" key="3">
    <citation type="submission" date="2024-02" db="UniProtKB">
        <authorList>
            <consortium name="WormBaseParasite"/>
        </authorList>
    </citation>
    <scope>IDENTIFICATION</scope>
    <source>
        <strain evidence="3">pt0022</strain>
    </source>
</reference>
<protein>
    <submittedName>
        <fullName evidence="3">Uncharacterized protein</fullName>
    </submittedName>
</protein>
<organism evidence="2 3">
    <name type="scientific">Wuchereria bancrofti</name>
    <dbReference type="NCBI Taxonomy" id="6293"/>
    <lineage>
        <taxon>Eukaryota</taxon>
        <taxon>Metazoa</taxon>
        <taxon>Ecdysozoa</taxon>
        <taxon>Nematoda</taxon>
        <taxon>Chromadorea</taxon>
        <taxon>Rhabditida</taxon>
        <taxon>Spirurina</taxon>
        <taxon>Spiruromorpha</taxon>
        <taxon>Filarioidea</taxon>
        <taxon>Onchocercidae</taxon>
        <taxon>Wuchereria</taxon>
    </lineage>
</organism>
<evidence type="ECO:0000256" key="1">
    <source>
        <dbReference type="SAM" id="Phobius"/>
    </source>
</evidence>
<evidence type="ECO:0000313" key="2">
    <source>
        <dbReference type="Proteomes" id="UP000093561"/>
    </source>
</evidence>
<proteinExistence type="predicted"/>
<keyword evidence="1" id="KW-0472">Membrane</keyword>
<name>A0AAF5PHQ1_WUCBA</name>
<sequence length="90" mass="10598">MGMMQVELAVRLPKFEVIECFGPEFRILWLEIKFASIFQEELLLSLIFGYVTSIFIYSALRSRVLRWKWVIMASNNASKNIQLLQPKVTR</sequence>
<dbReference type="WBParaSite" id="mrna-Wban_00849">
    <property type="protein sequence ID" value="mrna-Wban_00849"/>
    <property type="gene ID" value="Wban_00849"/>
</dbReference>